<evidence type="ECO:0000313" key="1">
    <source>
        <dbReference type="EMBL" id="RHZ82988.1"/>
    </source>
</evidence>
<gene>
    <name evidence="1" type="ORF">Glove_101g27</name>
</gene>
<dbReference type="EMBL" id="PQFF01000094">
    <property type="protein sequence ID" value="RHZ82988.1"/>
    <property type="molecule type" value="Genomic_DNA"/>
</dbReference>
<accession>A0A397J898</accession>
<organism evidence="1 2">
    <name type="scientific">Diversispora epigaea</name>
    <dbReference type="NCBI Taxonomy" id="1348612"/>
    <lineage>
        <taxon>Eukaryota</taxon>
        <taxon>Fungi</taxon>
        <taxon>Fungi incertae sedis</taxon>
        <taxon>Mucoromycota</taxon>
        <taxon>Glomeromycotina</taxon>
        <taxon>Glomeromycetes</taxon>
        <taxon>Diversisporales</taxon>
        <taxon>Diversisporaceae</taxon>
        <taxon>Diversispora</taxon>
    </lineage>
</organism>
<protein>
    <submittedName>
        <fullName evidence="1">Uncharacterized protein</fullName>
    </submittedName>
</protein>
<dbReference type="AlphaFoldDB" id="A0A397J898"/>
<proteinExistence type="predicted"/>
<sequence length="96" mass="11491">MTAKLNQWCTKFPKFLQWCTKFPKFLQWCTKFYRAEKTKTIKRSSEGWKEEHAPPSYGCRTTIDRKEHQKDNEKLCLPRLWTPAIVKKNTAEDIPV</sequence>
<evidence type="ECO:0000313" key="2">
    <source>
        <dbReference type="Proteomes" id="UP000266861"/>
    </source>
</evidence>
<reference evidence="1 2" key="1">
    <citation type="submission" date="2018-08" db="EMBL/GenBank/DDBJ databases">
        <title>Genome and evolution of the arbuscular mycorrhizal fungus Diversispora epigaea (formerly Glomus versiforme) and its bacterial endosymbionts.</title>
        <authorList>
            <person name="Sun X."/>
            <person name="Fei Z."/>
            <person name="Harrison M."/>
        </authorList>
    </citation>
    <scope>NUCLEOTIDE SEQUENCE [LARGE SCALE GENOMIC DNA]</scope>
    <source>
        <strain evidence="1 2">IT104</strain>
    </source>
</reference>
<dbReference type="Proteomes" id="UP000266861">
    <property type="component" value="Unassembled WGS sequence"/>
</dbReference>
<comment type="caution">
    <text evidence="1">The sequence shown here is derived from an EMBL/GenBank/DDBJ whole genome shotgun (WGS) entry which is preliminary data.</text>
</comment>
<keyword evidence="2" id="KW-1185">Reference proteome</keyword>
<name>A0A397J898_9GLOM</name>